<gene>
    <name evidence="1" type="ORF">LPLAT_LOCUS88</name>
</gene>
<evidence type="ECO:0000313" key="2">
    <source>
        <dbReference type="Proteomes" id="UP001497644"/>
    </source>
</evidence>
<dbReference type="AlphaFoldDB" id="A0AAV2MZY8"/>
<reference evidence="1 2" key="1">
    <citation type="submission" date="2024-04" db="EMBL/GenBank/DDBJ databases">
        <authorList>
            <consortium name="Molecular Ecology Group"/>
        </authorList>
    </citation>
    <scope>NUCLEOTIDE SEQUENCE [LARGE SCALE GENOMIC DNA]</scope>
</reference>
<proteinExistence type="predicted"/>
<dbReference type="EMBL" id="OZ034824">
    <property type="protein sequence ID" value="CAL1673130.1"/>
    <property type="molecule type" value="Genomic_DNA"/>
</dbReference>
<name>A0AAV2MZY8_9HYME</name>
<keyword evidence="2" id="KW-1185">Reference proteome</keyword>
<organism evidence="1 2">
    <name type="scientific">Lasius platythorax</name>
    <dbReference type="NCBI Taxonomy" id="488582"/>
    <lineage>
        <taxon>Eukaryota</taxon>
        <taxon>Metazoa</taxon>
        <taxon>Ecdysozoa</taxon>
        <taxon>Arthropoda</taxon>
        <taxon>Hexapoda</taxon>
        <taxon>Insecta</taxon>
        <taxon>Pterygota</taxon>
        <taxon>Neoptera</taxon>
        <taxon>Endopterygota</taxon>
        <taxon>Hymenoptera</taxon>
        <taxon>Apocrita</taxon>
        <taxon>Aculeata</taxon>
        <taxon>Formicoidea</taxon>
        <taxon>Formicidae</taxon>
        <taxon>Formicinae</taxon>
        <taxon>Lasius</taxon>
        <taxon>Lasius</taxon>
    </lineage>
</organism>
<evidence type="ECO:0000313" key="1">
    <source>
        <dbReference type="EMBL" id="CAL1673130.1"/>
    </source>
</evidence>
<sequence>MAYDIMGDLQMPYLRAIQKIPGDTASEKLRWIGKFSYPASGDLDQLPQELVPLLRVEAAVKMQNPENVTFALSSENMMIVNRAFKAFWYFDGSFKSIVDADYFCEHVFPFVSMNTRVRILSTLANRLTDPAFAKELFDKVATNFGVYNACPLIAACDEDFAYEMIDYWKLALPIKTVKQIFRKNPNLFVRYLKLLKPPANTIERASFPVDINRYAFLLPKLVKHRLEAFAELLEMHEARPLKITLSNTCAEIFLKKGQQYLNKKPRLYIDILPLKKISIELMESIFLGLLPVKISSFDTNSLLNYLQHYPQNKRYELLRQSYMKKYGTELLDTDKNVTPALLRVLPAKERIEQAKIKLEKEKLGEIESSDLMYYEKAWICYLPIDKAIPEIKEKISKKAAADERLYLICQMIYACKVNEDDDALIDTLQYFRNRHKNEDFWIFERTMDQLLLWYDVPHLSEKHHSLLFDIIKLFYVKHGYMPEKIVETVIHFRLIHDMPIDELILMLIDTLENRWFIDFNLLKEYPQYERKCLVTFAKMIQEKYSAVWPKQEEESTESKKRILCRLVEAMYDFNKRCKKSCTKIERITIKDYPWILDTIRAIIRSNRFSWEMKDVLKIKEPEFNVEPQGLDSSKKKIADVTTGAALALLKRNPQDILDNWEEYLTSCKKEHFNKTVQRFVRATRWYKDIPIKFVERCMDYLEERRKDKIGMFSTLTMLALLLHGHTLTKLLEPLVPKEMTIDASDPEASENYKLLRHLPLCMRLSSPPVPLQLVGKLCEGDYLSIALMTLSNLSRRSVLPKVLSFANKLSGMRVGVRKHAIRLMYEIAPVEKLLLFLKKMWDDETNHSIRQVIFDVIQKLVSTEPTGDNWYLLYSVVQTIRLKDEMLLMKLKLPLRMPNKYVSHFFEMWLEAIDDLELSRLDLSKMNQLVISFLKEITAPSACNLICEDFTQHVIQRYLFDVNADVSEAARGFAMSYLFPEDKNKLTGRSKIFIDTLKSVMKAHWNETHPKKSRFFPYNNAVHLFVEDFVVRYVNKFYLDNKSTDMQLIDNMLTLFSYVLAPTQAPRAYLLLTYAKKLQECTLTNQCFGLQLGQYMPELVKIFTSSMVQFMAKILEHFLDRVFKDHIDLGEFKLSVIEGLIKADNTNSCFMAVSMLSPVTLKNLATRYDQLIVKFQETKNPAITSILHDYLNVLDFQSIMFD</sequence>
<protein>
    <submittedName>
        <fullName evidence="1">Uncharacterized protein</fullName>
    </submittedName>
</protein>
<dbReference type="Proteomes" id="UP001497644">
    <property type="component" value="Chromosome 1"/>
</dbReference>
<accession>A0AAV2MZY8</accession>